<keyword evidence="10" id="KW-1185">Reference proteome</keyword>
<accession>A0A660KPW6</accession>
<feature type="compositionally biased region" description="Basic and acidic residues" evidence="7">
    <location>
        <begin position="25"/>
        <end position="51"/>
    </location>
</feature>
<gene>
    <name evidence="9" type="ORF">FH972_010970</name>
</gene>
<evidence type="ECO:0000256" key="1">
    <source>
        <dbReference type="ARBA" id="ARBA00004123"/>
    </source>
</evidence>
<dbReference type="GO" id="GO:0008270">
    <property type="term" value="F:zinc ion binding"/>
    <property type="evidence" value="ECO:0007669"/>
    <property type="project" value="UniProtKB-KW"/>
</dbReference>
<protein>
    <recommendedName>
        <fullName evidence="8">C2H2-type domain-containing protein</fullName>
    </recommendedName>
</protein>
<proteinExistence type="predicted"/>
<comment type="subcellular location">
    <subcellularLocation>
        <location evidence="1">Nucleus</location>
    </subcellularLocation>
</comment>
<evidence type="ECO:0000256" key="4">
    <source>
        <dbReference type="ARBA" id="ARBA00022833"/>
    </source>
</evidence>
<evidence type="ECO:0000256" key="7">
    <source>
        <dbReference type="SAM" id="MobiDB-lite"/>
    </source>
</evidence>
<keyword evidence="2" id="KW-0479">Metal-binding</keyword>
<reference evidence="9 10" key="1">
    <citation type="submission" date="2019-06" db="EMBL/GenBank/DDBJ databases">
        <title>A chromosomal-level reference genome of Carpinus fangiana (Coryloideae, Betulaceae).</title>
        <authorList>
            <person name="Yang X."/>
            <person name="Wang Z."/>
            <person name="Zhang L."/>
            <person name="Hao G."/>
            <person name="Liu J."/>
            <person name="Yang Y."/>
        </authorList>
    </citation>
    <scope>NUCLEOTIDE SEQUENCE [LARGE SCALE GENOMIC DNA]</scope>
    <source>
        <strain evidence="9">Cfa_2016G</strain>
        <tissue evidence="9">Leaf</tissue>
    </source>
</reference>
<keyword evidence="4" id="KW-0862">Zinc</keyword>
<evidence type="ECO:0000256" key="6">
    <source>
        <dbReference type="PROSITE-ProRule" id="PRU00042"/>
    </source>
</evidence>
<dbReference type="EMBL" id="CM017324">
    <property type="protein sequence ID" value="KAE8038462.1"/>
    <property type="molecule type" value="Genomic_DNA"/>
</dbReference>
<evidence type="ECO:0000259" key="8">
    <source>
        <dbReference type="PROSITE" id="PS50157"/>
    </source>
</evidence>
<dbReference type="Gene3D" id="3.30.160.60">
    <property type="entry name" value="Classic Zinc Finger"/>
    <property type="match status" value="1"/>
</dbReference>
<dbReference type="PROSITE" id="PS50157">
    <property type="entry name" value="ZINC_FINGER_C2H2_2"/>
    <property type="match status" value="1"/>
</dbReference>
<name>A0A660KPW6_9ROSI</name>
<dbReference type="OrthoDB" id="1736050at2759"/>
<dbReference type="InterPro" id="IPR044246">
    <property type="entry name" value="ZFP3-like"/>
</dbReference>
<evidence type="ECO:0000313" key="9">
    <source>
        <dbReference type="EMBL" id="KAE8038462.1"/>
    </source>
</evidence>
<dbReference type="GO" id="GO:0005634">
    <property type="term" value="C:nucleus"/>
    <property type="evidence" value="ECO:0007669"/>
    <property type="project" value="UniProtKB-SubCell"/>
</dbReference>
<dbReference type="InterPro" id="IPR013087">
    <property type="entry name" value="Znf_C2H2_type"/>
</dbReference>
<dbReference type="PANTHER" id="PTHR47287:SF9">
    <property type="entry name" value="ZINC FINGER PROTEIN 4-LIKE"/>
    <property type="match status" value="1"/>
</dbReference>
<dbReference type="InterPro" id="IPR036236">
    <property type="entry name" value="Znf_C2H2_sf"/>
</dbReference>
<organism evidence="9 10">
    <name type="scientific">Carpinus fangiana</name>
    <dbReference type="NCBI Taxonomy" id="176857"/>
    <lineage>
        <taxon>Eukaryota</taxon>
        <taxon>Viridiplantae</taxon>
        <taxon>Streptophyta</taxon>
        <taxon>Embryophyta</taxon>
        <taxon>Tracheophyta</taxon>
        <taxon>Spermatophyta</taxon>
        <taxon>Magnoliopsida</taxon>
        <taxon>eudicotyledons</taxon>
        <taxon>Gunneridae</taxon>
        <taxon>Pentapetalae</taxon>
        <taxon>rosids</taxon>
        <taxon>fabids</taxon>
        <taxon>Fagales</taxon>
        <taxon>Betulaceae</taxon>
        <taxon>Carpinus</taxon>
    </lineage>
</organism>
<feature type="region of interest" description="Disordered" evidence="7">
    <location>
        <begin position="1"/>
        <end position="68"/>
    </location>
</feature>
<dbReference type="Proteomes" id="UP000327013">
    <property type="component" value="Chromosome 4"/>
</dbReference>
<evidence type="ECO:0000256" key="3">
    <source>
        <dbReference type="ARBA" id="ARBA00022771"/>
    </source>
</evidence>
<dbReference type="AlphaFoldDB" id="A0A660KPW6"/>
<keyword evidence="5" id="KW-0539">Nucleus</keyword>
<evidence type="ECO:0000313" key="10">
    <source>
        <dbReference type="Proteomes" id="UP000327013"/>
    </source>
</evidence>
<sequence>MEAHGRSETCPSEASGISAAASEGPDDHHPLKEGFEKTMMKMKDKVVKDSELAADQPQHNNPLEKKSDQPRVFSCNFCKREFSTSQALGGHQNAHKQERALAKRRQGMDMDAFQHQNFPYYHPYSSISTHSLYGSFNRSLGVRVESMVHKPSSYPWRFGSHGGWSRQSLMSPQSSVDRLRLEGFQAHNINGGVLGSTSTSSRLIQESGALFRNLGGSSAKIMAEIRATSSSSDYLPQEELPESDHCADAPAAGLDLSLKL</sequence>
<dbReference type="Pfam" id="PF13912">
    <property type="entry name" value="zf-C2H2_6"/>
    <property type="match status" value="1"/>
</dbReference>
<keyword evidence="3 6" id="KW-0863">Zinc-finger</keyword>
<dbReference type="SUPFAM" id="SSF57667">
    <property type="entry name" value="beta-beta-alpha zinc fingers"/>
    <property type="match status" value="1"/>
</dbReference>
<dbReference type="PANTHER" id="PTHR47287">
    <property type="entry name" value="C2H2 AND C2HC ZINC FINGERS SUPERFAMILY PROTEIN"/>
    <property type="match status" value="1"/>
</dbReference>
<dbReference type="PROSITE" id="PS00028">
    <property type="entry name" value="ZINC_FINGER_C2H2_1"/>
    <property type="match status" value="1"/>
</dbReference>
<feature type="compositionally biased region" description="Low complexity" evidence="7">
    <location>
        <begin position="12"/>
        <end position="23"/>
    </location>
</feature>
<feature type="domain" description="C2H2-type" evidence="8">
    <location>
        <begin position="73"/>
        <end position="100"/>
    </location>
</feature>
<dbReference type="GO" id="GO:0009788">
    <property type="term" value="P:negative regulation of abscisic acid-activated signaling pathway"/>
    <property type="evidence" value="ECO:0007669"/>
    <property type="project" value="InterPro"/>
</dbReference>
<evidence type="ECO:0000256" key="5">
    <source>
        <dbReference type="ARBA" id="ARBA00023242"/>
    </source>
</evidence>
<evidence type="ECO:0000256" key="2">
    <source>
        <dbReference type="ARBA" id="ARBA00022723"/>
    </source>
</evidence>